<reference evidence="1 2" key="1">
    <citation type="submission" date="2018-01" db="EMBL/GenBank/DDBJ databases">
        <title>Draft genome sequence of Jishengella endophytica.</title>
        <authorList>
            <person name="Sahin N."/>
            <person name="Ay H."/>
            <person name="Saygin H."/>
        </authorList>
    </citation>
    <scope>NUCLEOTIDE SEQUENCE [LARGE SCALE GENOMIC DNA]</scope>
    <source>
        <strain evidence="1 2">DSM 45430</strain>
    </source>
</reference>
<dbReference type="RefSeq" id="WP_111241902.1">
    <property type="nucleotide sequence ID" value="NZ_AP023358.1"/>
</dbReference>
<evidence type="ECO:0000313" key="2">
    <source>
        <dbReference type="Proteomes" id="UP000248627"/>
    </source>
</evidence>
<dbReference type="Proteomes" id="UP000248627">
    <property type="component" value="Unassembled WGS sequence"/>
</dbReference>
<name>A0A2W2CMX2_9ACTN</name>
<sequence length="362" mass="38414">MRLRSFVSAALAAVLAAAGALMPAAPAAAATADRWGFAYVKDPTVPVWTVLDTTRQWGSWKTAFPAAWADGIKLAPGRFQVRFPQVGAGSRGVPHVTPVNRSGHYCEVVRWGQSGADQIVDVQCHRPGGTREDTPFTVLWTTSSGVLPAGNSYAYVQWAGGAMTQSYNSTGMVNAVGAFGVGQYAVRLPGVGLPDLLAGNVQVTAVQPNAAPRRCKVNSWGPLSTYVQVEVFCYDQAGAFTNTDFVLSYHRRRSVIGSFGPPTYIGYVGTAVGGPTNDNSMVGVGANTVVPLAPAGRFLATFPQIGVRETHAQVVAQGPGSNYCHLTQPWSYTTDVEVDVICFDNAGVITPHRFLATFTSRV</sequence>
<dbReference type="EMBL" id="POTX01000016">
    <property type="protein sequence ID" value="PZF99902.1"/>
    <property type="molecule type" value="Genomic_DNA"/>
</dbReference>
<dbReference type="OrthoDB" id="3806195at2"/>
<gene>
    <name evidence="1" type="ORF">C1I93_04155</name>
</gene>
<accession>A0A2W2CMX2</accession>
<proteinExistence type="predicted"/>
<organism evidence="1 2">
    <name type="scientific">Micromonospora endophytica</name>
    <dbReference type="NCBI Taxonomy" id="515350"/>
    <lineage>
        <taxon>Bacteria</taxon>
        <taxon>Bacillati</taxon>
        <taxon>Actinomycetota</taxon>
        <taxon>Actinomycetes</taxon>
        <taxon>Micromonosporales</taxon>
        <taxon>Micromonosporaceae</taxon>
        <taxon>Micromonospora</taxon>
    </lineage>
</organism>
<comment type="caution">
    <text evidence="1">The sequence shown here is derived from an EMBL/GenBank/DDBJ whole genome shotgun (WGS) entry which is preliminary data.</text>
</comment>
<dbReference type="AlphaFoldDB" id="A0A2W2CMX2"/>
<evidence type="ECO:0000313" key="1">
    <source>
        <dbReference type="EMBL" id="PZF99902.1"/>
    </source>
</evidence>
<keyword evidence="2" id="KW-1185">Reference proteome</keyword>
<protein>
    <submittedName>
        <fullName evidence="1">Uncharacterized protein</fullName>
    </submittedName>
</protein>